<sequence>MNQSVNGDGHYRPFEVHYGYLGRRWAIEIMATSFEDAEARVRALAFARLGGEIVLHVPVAPRTGWLNRLVRRLLGAAPEEISRG</sequence>
<accession>A0A1M6QUJ2</accession>
<dbReference type="EMBL" id="FQZF01000038">
    <property type="protein sequence ID" value="SHK23780.1"/>
    <property type="molecule type" value="Genomic_DNA"/>
</dbReference>
<dbReference type="OrthoDB" id="5685920at2"/>
<reference evidence="1 2" key="1">
    <citation type="submission" date="2016-11" db="EMBL/GenBank/DDBJ databases">
        <authorList>
            <person name="Jaros S."/>
            <person name="Januszkiewicz K."/>
            <person name="Wedrychowicz H."/>
        </authorList>
    </citation>
    <scope>NUCLEOTIDE SEQUENCE [LARGE SCALE GENOMIC DNA]</scope>
    <source>
        <strain evidence="1 2">DSM 14916</strain>
    </source>
</reference>
<dbReference type="Proteomes" id="UP000184387">
    <property type="component" value="Unassembled WGS sequence"/>
</dbReference>
<organism evidence="1 2">
    <name type="scientific">Muricoccus roseus</name>
    <dbReference type="NCBI Taxonomy" id="198092"/>
    <lineage>
        <taxon>Bacteria</taxon>
        <taxon>Pseudomonadati</taxon>
        <taxon>Pseudomonadota</taxon>
        <taxon>Alphaproteobacteria</taxon>
        <taxon>Acetobacterales</taxon>
        <taxon>Roseomonadaceae</taxon>
        <taxon>Muricoccus</taxon>
    </lineage>
</organism>
<keyword evidence="2" id="KW-1185">Reference proteome</keyword>
<gene>
    <name evidence="1" type="ORF">SAMN02745194_04518</name>
</gene>
<proteinExistence type="predicted"/>
<evidence type="ECO:0000313" key="1">
    <source>
        <dbReference type="EMBL" id="SHK23780.1"/>
    </source>
</evidence>
<dbReference type="STRING" id="198092.SAMN02745194_04518"/>
<dbReference type="RefSeq" id="WP_073139237.1">
    <property type="nucleotide sequence ID" value="NZ_FQZF01000038.1"/>
</dbReference>
<name>A0A1M6QUJ2_9PROT</name>
<protein>
    <submittedName>
        <fullName evidence="1">Uncharacterized protein</fullName>
    </submittedName>
</protein>
<evidence type="ECO:0000313" key="2">
    <source>
        <dbReference type="Proteomes" id="UP000184387"/>
    </source>
</evidence>
<dbReference type="AlphaFoldDB" id="A0A1M6QUJ2"/>